<dbReference type="RefSeq" id="WP_039679893.1">
    <property type="nucleotide sequence ID" value="NZ_JAWGXO010000002.1"/>
</dbReference>
<feature type="transmembrane region" description="Helical" evidence="13">
    <location>
        <begin position="95"/>
        <end position="113"/>
    </location>
</feature>
<organism evidence="14 15">
    <name type="scientific">Terrisporobacter othiniensis</name>
    <dbReference type="NCBI Taxonomy" id="1577792"/>
    <lineage>
        <taxon>Bacteria</taxon>
        <taxon>Bacillati</taxon>
        <taxon>Bacillota</taxon>
        <taxon>Clostridia</taxon>
        <taxon>Peptostreptococcales</taxon>
        <taxon>Peptostreptococcaceae</taxon>
        <taxon>Terrisporobacter</taxon>
    </lineage>
</organism>
<comment type="caution">
    <text evidence="14">The sequence shown here is derived from an EMBL/GenBank/DDBJ whole genome shotgun (WGS) entry which is preliminary data.</text>
</comment>
<dbReference type="GO" id="GO:0006811">
    <property type="term" value="P:monoatomic ion transport"/>
    <property type="evidence" value="ECO:0007669"/>
    <property type="project" value="UniProtKB-KW"/>
</dbReference>
<evidence type="ECO:0000256" key="10">
    <source>
        <dbReference type="ARBA" id="ARBA00023065"/>
    </source>
</evidence>
<evidence type="ECO:0000256" key="1">
    <source>
        <dbReference type="ARBA" id="ARBA00003408"/>
    </source>
</evidence>
<keyword evidence="6" id="KW-0050">Antiport</keyword>
<accession>A0A0B3W3L3</accession>
<dbReference type="GO" id="GO:0042910">
    <property type="term" value="F:xenobiotic transmembrane transporter activity"/>
    <property type="evidence" value="ECO:0007669"/>
    <property type="project" value="InterPro"/>
</dbReference>
<feature type="transmembrane region" description="Helical" evidence="13">
    <location>
        <begin position="133"/>
        <end position="151"/>
    </location>
</feature>
<evidence type="ECO:0000256" key="7">
    <source>
        <dbReference type="ARBA" id="ARBA00022475"/>
    </source>
</evidence>
<evidence type="ECO:0000256" key="3">
    <source>
        <dbReference type="ARBA" id="ARBA00010199"/>
    </source>
</evidence>
<dbReference type="AlphaFoldDB" id="A0A0B3W3L3"/>
<feature type="transmembrane region" description="Helical" evidence="13">
    <location>
        <begin position="411"/>
        <end position="430"/>
    </location>
</feature>
<protein>
    <recommendedName>
        <fullName evidence="4">Probable multidrug resistance protein NorM</fullName>
    </recommendedName>
    <alternativeName>
        <fullName evidence="12">Multidrug-efflux transporter</fullName>
    </alternativeName>
</protein>
<evidence type="ECO:0000256" key="9">
    <source>
        <dbReference type="ARBA" id="ARBA00022989"/>
    </source>
</evidence>
<sequence>MAYLVKNKNNIITITTLAIPVIIENILQTLLGTVDTYFAGQISDKAIAAIGVTNLIMNVFIVFFTAISVGTSAVVARNFGREEMNKVKEATTQSIFLGIIISLIVGIINILFYEPILKICGARHEILNLATPYYLVVVVPIIFLCLSLILSSCLRATKDTKTPMIATAFANILNIILNILFINMNMGIVGLALATTISRCMNVVILLIKLKMNNINIKLNKEVLKDGRETLKSIIKIGAPAGMEKLIMRLGQLVYNSMIISIGVSAYVAHNIAGNIESYTYIPALGFGVATATLVGITLGEGDSEKSKEIVYLADVITTICMVVIGILLFIFAPQIVTIFTNTKEVQIMVVNVLRLIALFQCFIAITQIFTSALQGAGDTKFPMYATLIGIWGVRVGIGYFLGVIMNMGLFGVWIAYALDITVRAFLLMIRFNHGKWKSITI</sequence>
<dbReference type="Pfam" id="PF01554">
    <property type="entry name" value="MatE"/>
    <property type="match status" value="2"/>
</dbReference>
<name>A0A0B3W3L3_9FIRM</name>
<keyword evidence="5" id="KW-0813">Transport</keyword>
<dbReference type="PANTHER" id="PTHR43298">
    <property type="entry name" value="MULTIDRUG RESISTANCE PROTEIN NORM-RELATED"/>
    <property type="match status" value="1"/>
</dbReference>
<feature type="transmembrane region" description="Helical" evidence="13">
    <location>
        <begin position="353"/>
        <end position="373"/>
    </location>
</feature>
<dbReference type="GO" id="GO:0005886">
    <property type="term" value="C:plasma membrane"/>
    <property type="evidence" value="ECO:0007669"/>
    <property type="project" value="UniProtKB-SubCell"/>
</dbReference>
<evidence type="ECO:0000313" key="15">
    <source>
        <dbReference type="Proteomes" id="UP000031189"/>
    </source>
</evidence>
<keyword evidence="9 13" id="KW-1133">Transmembrane helix</keyword>
<dbReference type="InterPro" id="IPR050222">
    <property type="entry name" value="MATE_MdtK"/>
</dbReference>
<evidence type="ECO:0000313" key="14">
    <source>
        <dbReference type="EMBL" id="KHS57002.1"/>
    </source>
</evidence>
<feature type="transmembrane region" description="Helical" evidence="13">
    <location>
        <begin position="311"/>
        <end position="333"/>
    </location>
</feature>
<dbReference type="Proteomes" id="UP000031189">
    <property type="component" value="Unassembled WGS sequence"/>
</dbReference>
<feature type="transmembrane region" description="Helical" evidence="13">
    <location>
        <begin position="46"/>
        <end position="75"/>
    </location>
</feature>
<dbReference type="CDD" id="cd13137">
    <property type="entry name" value="MATE_NorM_like"/>
    <property type="match status" value="1"/>
</dbReference>
<feature type="transmembrane region" description="Helical" evidence="13">
    <location>
        <begin position="253"/>
        <end position="273"/>
    </location>
</feature>
<comment type="similarity">
    <text evidence="3">Belongs to the multi antimicrobial extrusion (MATE) (TC 2.A.66.1) family.</text>
</comment>
<dbReference type="PIRSF" id="PIRSF006603">
    <property type="entry name" value="DinF"/>
    <property type="match status" value="1"/>
</dbReference>
<evidence type="ECO:0000256" key="4">
    <source>
        <dbReference type="ARBA" id="ARBA00020268"/>
    </source>
</evidence>
<feature type="transmembrane region" description="Helical" evidence="13">
    <location>
        <begin position="385"/>
        <end position="405"/>
    </location>
</feature>
<dbReference type="OrthoDB" id="62420at2"/>
<dbReference type="PANTHER" id="PTHR43298:SF2">
    <property type="entry name" value="FMN_FAD EXPORTER YEEO-RELATED"/>
    <property type="match status" value="1"/>
</dbReference>
<keyword evidence="11 13" id="KW-0472">Membrane</keyword>
<proteinExistence type="inferred from homology"/>
<dbReference type="EMBL" id="JWHR01000097">
    <property type="protein sequence ID" value="KHS57002.1"/>
    <property type="molecule type" value="Genomic_DNA"/>
</dbReference>
<dbReference type="NCBIfam" id="TIGR00797">
    <property type="entry name" value="matE"/>
    <property type="match status" value="1"/>
</dbReference>
<feature type="transmembrane region" description="Helical" evidence="13">
    <location>
        <begin position="12"/>
        <end position="34"/>
    </location>
</feature>
<keyword evidence="10" id="KW-0406">Ion transport</keyword>
<keyword evidence="15" id="KW-1185">Reference proteome</keyword>
<evidence type="ECO:0000256" key="12">
    <source>
        <dbReference type="ARBA" id="ARBA00031636"/>
    </source>
</evidence>
<reference evidence="14 15" key="1">
    <citation type="submission" date="2014-12" db="EMBL/GenBank/DDBJ databases">
        <title>Draft genome sequence of Terrisporobacter sp. 08-306576, isolated from the blood culture of a bacteremia patient.</title>
        <authorList>
            <person name="Lund L.C."/>
            <person name="Sydenham T.V."/>
            <person name="Hogh S.V."/>
            <person name="Skov M.N."/>
            <person name="Kemp M."/>
            <person name="Justesen U.S."/>
        </authorList>
    </citation>
    <scope>NUCLEOTIDE SEQUENCE [LARGE SCALE GENOMIC DNA]</scope>
    <source>
        <strain evidence="14 15">08-306576</strain>
    </source>
</reference>
<dbReference type="InterPro" id="IPR002528">
    <property type="entry name" value="MATE_fam"/>
</dbReference>
<evidence type="ECO:0000256" key="2">
    <source>
        <dbReference type="ARBA" id="ARBA00004651"/>
    </source>
</evidence>
<keyword evidence="8 13" id="KW-0812">Transmembrane</keyword>
<evidence type="ECO:0000256" key="8">
    <source>
        <dbReference type="ARBA" id="ARBA00022692"/>
    </source>
</evidence>
<comment type="function">
    <text evidence="1">Multidrug efflux pump.</text>
</comment>
<evidence type="ECO:0000256" key="5">
    <source>
        <dbReference type="ARBA" id="ARBA00022448"/>
    </source>
</evidence>
<evidence type="ECO:0000256" key="11">
    <source>
        <dbReference type="ARBA" id="ARBA00023136"/>
    </source>
</evidence>
<evidence type="ECO:0000256" key="6">
    <source>
        <dbReference type="ARBA" id="ARBA00022449"/>
    </source>
</evidence>
<dbReference type="InterPro" id="IPR048279">
    <property type="entry name" value="MdtK-like"/>
</dbReference>
<gene>
    <name evidence="14" type="ORF">QX51_10600</name>
</gene>
<dbReference type="GO" id="GO:0015297">
    <property type="term" value="F:antiporter activity"/>
    <property type="evidence" value="ECO:0007669"/>
    <property type="project" value="UniProtKB-KW"/>
</dbReference>
<evidence type="ECO:0000256" key="13">
    <source>
        <dbReference type="SAM" id="Phobius"/>
    </source>
</evidence>
<dbReference type="STRING" id="1577792.QX51_10600"/>
<keyword evidence="7" id="KW-1003">Cell membrane</keyword>
<comment type="subcellular location">
    <subcellularLocation>
        <location evidence="2">Cell membrane</location>
        <topology evidence="2">Multi-pass membrane protein</topology>
    </subcellularLocation>
</comment>
<feature type="transmembrane region" description="Helical" evidence="13">
    <location>
        <begin position="279"/>
        <end position="299"/>
    </location>
</feature>